<dbReference type="SUPFAM" id="SSF54928">
    <property type="entry name" value="RNA-binding domain, RBD"/>
    <property type="match status" value="1"/>
</dbReference>
<feature type="compositionally biased region" description="Low complexity" evidence="3">
    <location>
        <begin position="27"/>
        <end position="49"/>
    </location>
</feature>
<dbReference type="Gene3D" id="3.30.70.330">
    <property type="match status" value="1"/>
</dbReference>
<dbReference type="CDD" id="cd12383">
    <property type="entry name" value="RRM_RBM42"/>
    <property type="match status" value="1"/>
</dbReference>
<dbReference type="Proteomes" id="UP000274822">
    <property type="component" value="Unassembled WGS sequence"/>
</dbReference>
<dbReference type="InterPro" id="IPR050825">
    <property type="entry name" value="RBM42_RBP45_47-like"/>
</dbReference>
<dbReference type="PANTHER" id="PTHR47640">
    <property type="entry name" value="TRNA SELENOCYSTEINE 1-ASSOCIATED PROTEIN 1-RELATED-RELATED"/>
    <property type="match status" value="1"/>
</dbReference>
<dbReference type="PANTHER" id="PTHR47640:SF11">
    <property type="entry name" value="RNA-BINDING PROTEIN 42"/>
    <property type="match status" value="1"/>
</dbReference>
<evidence type="ECO:0000256" key="2">
    <source>
        <dbReference type="PROSITE-ProRule" id="PRU00176"/>
    </source>
</evidence>
<organism evidence="5 6">
    <name type="scientific">Jimgerdemannia flammicorona</name>
    <dbReference type="NCBI Taxonomy" id="994334"/>
    <lineage>
        <taxon>Eukaryota</taxon>
        <taxon>Fungi</taxon>
        <taxon>Fungi incertae sedis</taxon>
        <taxon>Mucoromycota</taxon>
        <taxon>Mucoromycotina</taxon>
        <taxon>Endogonomycetes</taxon>
        <taxon>Endogonales</taxon>
        <taxon>Endogonaceae</taxon>
        <taxon>Jimgerdemannia</taxon>
    </lineage>
</organism>
<protein>
    <recommendedName>
        <fullName evidence="4">RRM domain-containing protein</fullName>
    </recommendedName>
</protein>
<evidence type="ECO:0000256" key="1">
    <source>
        <dbReference type="ARBA" id="ARBA00022884"/>
    </source>
</evidence>
<dbReference type="SMART" id="SM00360">
    <property type="entry name" value="RRM"/>
    <property type="match status" value="1"/>
</dbReference>
<evidence type="ECO:0000313" key="5">
    <source>
        <dbReference type="EMBL" id="RUS35474.1"/>
    </source>
</evidence>
<feature type="domain" description="RRM" evidence="4">
    <location>
        <begin position="206"/>
        <end position="282"/>
    </location>
</feature>
<dbReference type="InterPro" id="IPR034215">
    <property type="entry name" value="RBM42_RRM"/>
</dbReference>
<evidence type="ECO:0000256" key="3">
    <source>
        <dbReference type="SAM" id="MobiDB-lite"/>
    </source>
</evidence>
<dbReference type="InterPro" id="IPR000504">
    <property type="entry name" value="RRM_dom"/>
</dbReference>
<dbReference type="AlphaFoldDB" id="A0A433R0C9"/>
<accession>A0A433R0C9</accession>
<proteinExistence type="predicted"/>
<dbReference type="PROSITE" id="PS50102">
    <property type="entry name" value="RRM"/>
    <property type="match status" value="1"/>
</dbReference>
<feature type="compositionally biased region" description="Polar residues" evidence="3">
    <location>
        <begin position="1"/>
        <end position="22"/>
    </location>
</feature>
<sequence length="340" mass="37440">MSNRPPYNNYNPAFSTGANNVPTGPMRPFRPQPSAAAPPQQPYQSRPAALAQQQTYYPTSTPSGYAYDYSAYGAGQPQNTASYGTGAGAVAAVGYDATTAASGYYDPSGQYYFYEGQWYAAPAGSTTNATTSASSYPAATSTVGPGLYTPVTSAVTGTPVVDVVTIGEKDEDGKEKKKKKQKVVVRAAGGEVWEDNTLLEWDDDDFRLFCGDLGNEVTDEILEKAFSKYPSLLRAKVIRDKRTLKSKGYGFVSFKDPNEFVRAWREMNGEYLVRVCANLIKEKRYTQGEVRFPDKPQNSLLGKYVGNRPIKLRKSTWQDRNIDVRTRKAAEKAAPYFKGR</sequence>
<comment type="caution">
    <text evidence="5">The sequence shown here is derived from an EMBL/GenBank/DDBJ whole genome shotgun (WGS) entry which is preliminary data.</text>
</comment>
<keyword evidence="6" id="KW-1185">Reference proteome</keyword>
<dbReference type="InterPro" id="IPR035979">
    <property type="entry name" value="RBD_domain_sf"/>
</dbReference>
<reference evidence="5 6" key="1">
    <citation type="journal article" date="2018" name="New Phytol.">
        <title>Phylogenomics of Endogonaceae and evolution of mycorrhizas within Mucoromycota.</title>
        <authorList>
            <person name="Chang Y."/>
            <person name="Desiro A."/>
            <person name="Na H."/>
            <person name="Sandor L."/>
            <person name="Lipzen A."/>
            <person name="Clum A."/>
            <person name="Barry K."/>
            <person name="Grigoriev I.V."/>
            <person name="Martin F.M."/>
            <person name="Stajich J.E."/>
            <person name="Smith M.E."/>
            <person name="Bonito G."/>
            <person name="Spatafora J.W."/>
        </authorList>
    </citation>
    <scope>NUCLEOTIDE SEQUENCE [LARGE SCALE GENOMIC DNA]</scope>
    <source>
        <strain evidence="5 6">AD002</strain>
    </source>
</reference>
<dbReference type="GO" id="GO:0003729">
    <property type="term" value="F:mRNA binding"/>
    <property type="evidence" value="ECO:0007669"/>
    <property type="project" value="InterPro"/>
</dbReference>
<dbReference type="Pfam" id="PF00076">
    <property type="entry name" value="RRM_1"/>
    <property type="match status" value="1"/>
</dbReference>
<evidence type="ECO:0000259" key="4">
    <source>
        <dbReference type="PROSITE" id="PS50102"/>
    </source>
</evidence>
<feature type="region of interest" description="Disordered" evidence="3">
    <location>
        <begin position="1"/>
        <end position="54"/>
    </location>
</feature>
<dbReference type="EMBL" id="RBNJ01000080">
    <property type="protein sequence ID" value="RUS35474.1"/>
    <property type="molecule type" value="Genomic_DNA"/>
</dbReference>
<evidence type="ECO:0000313" key="6">
    <source>
        <dbReference type="Proteomes" id="UP000274822"/>
    </source>
</evidence>
<dbReference type="InterPro" id="IPR012677">
    <property type="entry name" value="Nucleotide-bd_a/b_plait_sf"/>
</dbReference>
<keyword evidence="1 2" id="KW-0694">RNA-binding</keyword>
<gene>
    <name evidence="5" type="ORF">BC938DRAFT_482910</name>
</gene>
<name>A0A433R0C9_9FUNG</name>